<dbReference type="Gene3D" id="1.10.490.10">
    <property type="entry name" value="Globins"/>
    <property type="match status" value="1"/>
</dbReference>
<dbReference type="OrthoDB" id="2155372at2759"/>
<keyword evidence="2" id="KW-0349">Heme</keyword>
<dbReference type="GO" id="GO:0046872">
    <property type="term" value="F:metal ion binding"/>
    <property type="evidence" value="ECO:0007669"/>
    <property type="project" value="UniProtKB-KW"/>
</dbReference>
<dbReference type="AlphaFoldDB" id="A0A1Y1YRW1"/>
<evidence type="ECO:0000256" key="1">
    <source>
        <dbReference type="ARBA" id="ARBA00022448"/>
    </source>
</evidence>
<evidence type="ECO:0000313" key="5">
    <source>
        <dbReference type="EMBL" id="ORY00770.1"/>
    </source>
</evidence>
<sequence length="130" mass="14752">MTIRPTTQPVLDEASLALVLSSFHEYNLADTCINNYFRNLNTQTMLSMQAKFLAHALGGAKLNHKIMSMNHRHLKLQDHHFDAVMNNLHKALKDHDLTEAEINHVLIAAEGTRDSMLGRTTRRIVSSDFD</sequence>
<proteinExistence type="predicted"/>
<comment type="caution">
    <text evidence="5">The sequence shown here is derived from an EMBL/GenBank/DDBJ whole genome shotgun (WGS) entry which is preliminary data.</text>
</comment>
<dbReference type="InterPro" id="IPR001486">
    <property type="entry name" value="Hemoglobin_trunc"/>
</dbReference>
<dbReference type="GO" id="GO:0019825">
    <property type="term" value="F:oxygen binding"/>
    <property type="evidence" value="ECO:0007669"/>
    <property type="project" value="InterPro"/>
</dbReference>
<dbReference type="InterPro" id="IPR012292">
    <property type="entry name" value="Globin/Proto"/>
</dbReference>
<evidence type="ECO:0000313" key="6">
    <source>
        <dbReference type="Proteomes" id="UP000193498"/>
    </source>
</evidence>
<organism evidence="5 6">
    <name type="scientific">Basidiobolus meristosporus CBS 931.73</name>
    <dbReference type="NCBI Taxonomy" id="1314790"/>
    <lineage>
        <taxon>Eukaryota</taxon>
        <taxon>Fungi</taxon>
        <taxon>Fungi incertae sedis</taxon>
        <taxon>Zoopagomycota</taxon>
        <taxon>Entomophthoromycotina</taxon>
        <taxon>Basidiobolomycetes</taxon>
        <taxon>Basidiobolales</taxon>
        <taxon>Basidiobolaceae</taxon>
        <taxon>Basidiobolus</taxon>
    </lineage>
</organism>
<dbReference type="Proteomes" id="UP000193498">
    <property type="component" value="Unassembled WGS sequence"/>
</dbReference>
<dbReference type="GO" id="GO:0020037">
    <property type="term" value="F:heme binding"/>
    <property type="evidence" value="ECO:0007669"/>
    <property type="project" value="InterPro"/>
</dbReference>
<keyword evidence="4" id="KW-0408">Iron</keyword>
<protein>
    <recommendedName>
        <fullName evidence="7">Globin-like protein</fullName>
    </recommendedName>
</protein>
<dbReference type="Pfam" id="PF01152">
    <property type="entry name" value="Bac_globin"/>
    <property type="match status" value="1"/>
</dbReference>
<keyword evidence="6" id="KW-1185">Reference proteome</keyword>
<evidence type="ECO:0008006" key="7">
    <source>
        <dbReference type="Google" id="ProtNLM"/>
    </source>
</evidence>
<evidence type="ECO:0000256" key="3">
    <source>
        <dbReference type="ARBA" id="ARBA00022723"/>
    </source>
</evidence>
<reference evidence="5 6" key="1">
    <citation type="submission" date="2016-07" db="EMBL/GenBank/DDBJ databases">
        <title>Pervasive Adenine N6-methylation of Active Genes in Fungi.</title>
        <authorList>
            <consortium name="DOE Joint Genome Institute"/>
            <person name="Mondo S.J."/>
            <person name="Dannebaum R.O."/>
            <person name="Kuo R.C."/>
            <person name="Labutti K."/>
            <person name="Haridas S."/>
            <person name="Kuo A."/>
            <person name="Salamov A."/>
            <person name="Ahrendt S.R."/>
            <person name="Lipzen A."/>
            <person name="Sullivan W."/>
            <person name="Andreopoulos W.B."/>
            <person name="Clum A."/>
            <person name="Lindquist E."/>
            <person name="Daum C."/>
            <person name="Ramamoorthy G.K."/>
            <person name="Gryganskyi A."/>
            <person name="Culley D."/>
            <person name="Magnuson J.K."/>
            <person name="James T.Y."/>
            <person name="O'Malley M.A."/>
            <person name="Stajich J.E."/>
            <person name="Spatafora J.W."/>
            <person name="Visel A."/>
            <person name="Grigoriev I.V."/>
        </authorList>
    </citation>
    <scope>NUCLEOTIDE SEQUENCE [LARGE SCALE GENOMIC DNA]</scope>
    <source>
        <strain evidence="5 6">CBS 931.73</strain>
    </source>
</reference>
<keyword evidence="3" id="KW-0479">Metal-binding</keyword>
<evidence type="ECO:0000256" key="2">
    <source>
        <dbReference type="ARBA" id="ARBA00022617"/>
    </source>
</evidence>
<dbReference type="EMBL" id="MCFE01000078">
    <property type="protein sequence ID" value="ORY00770.1"/>
    <property type="molecule type" value="Genomic_DNA"/>
</dbReference>
<accession>A0A1Y1YRW1</accession>
<name>A0A1Y1YRW1_9FUNG</name>
<evidence type="ECO:0000256" key="4">
    <source>
        <dbReference type="ARBA" id="ARBA00023004"/>
    </source>
</evidence>
<keyword evidence="1" id="KW-0813">Transport</keyword>
<gene>
    <name evidence="5" type="ORF">K493DRAFT_390697</name>
</gene>
<dbReference type="InParanoid" id="A0A1Y1YRW1"/>
<dbReference type="InterPro" id="IPR009050">
    <property type="entry name" value="Globin-like_sf"/>
</dbReference>
<dbReference type="SUPFAM" id="SSF46458">
    <property type="entry name" value="Globin-like"/>
    <property type="match status" value="1"/>
</dbReference>